<dbReference type="OrthoDB" id="245697at2759"/>
<feature type="region of interest" description="Disordered" evidence="8">
    <location>
        <begin position="497"/>
        <end position="516"/>
    </location>
</feature>
<evidence type="ECO:0000313" key="9">
    <source>
        <dbReference type="EMBL" id="CAH1784124.1"/>
    </source>
</evidence>
<dbReference type="GO" id="GO:0008270">
    <property type="term" value="F:zinc ion binding"/>
    <property type="evidence" value="ECO:0007669"/>
    <property type="project" value="UniProtKB-KW"/>
</dbReference>
<proteinExistence type="predicted"/>
<dbReference type="InterPro" id="IPR013083">
    <property type="entry name" value="Znf_RING/FYVE/PHD"/>
</dbReference>
<dbReference type="GO" id="GO:0005085">
    <property type="term" value="F:guanyl-nucleotide exchange factor activity"/>
    <property type="evidence" value="ECO:0007669"/>
    <property type="project" value="UniProtKB-KW"/>
</dbReference>
<dbReference type="Gene3D" id="1.20.900.10">
    <property type="entry name" value="Dbl homology (DH) domain"/>
    <property type="match status" value="1"/>
</dbReference>
<feature type="region of interest" description="Disordered" evidence="8">
    <location>
        <begin position="867"/>
        <end position="903"/>
    </location>
</feature>
<keyword evidence="7" id="KW-0206">Cytoskeleton</keyword>
<feature type="region of interest" description="Disordered" evidence="8">
    <location>
        <begin position="1"/>
        <end position="233"/>
    </location>
</feature>
<dbReference type="InterPro" id="IPR051092">
    <property type="entry name" value="FYVE_RhoGEF_PH"/>
</dbReference>
<sequence length="1484" mass="166678">MMETENTRKKGLKKPPTPPKPTIPPKPGESGEKPKPALPKKPPVAHVKPFTARNVESPPVIAVKPLKDPPATNSHQEQEGFAAKDDAPPPGKSPPPRPRVPPNVCWGPPKVTKKIMLQSMSHNLRPRAGSSDNFDLNTTNSDVTIEGAEKRSYSTSSVESESHIDQLLDKPSEIEEKHGEEDFESYSPQVYDSDEINRTSKTGSKPKPQPRKRSLINKHLDKTHDFSSVPPLPVKEIKSFRIHQDGLVREASSIRSRHGLFASPSCESDSSLSPRSSEGSPTRPPRLKKTQSKINKEAKQRFLARQSLEKEDETNVENINGAIDHNNETPDRVKNSKNINDGYEKRNDAAKHEAGSSLRRSRSLEHLHAVEIEQSNGKIELTPTKKPPLPLPRKVTPEPPPRRRSRRFTIENVYNPSQKIPIHSNVGKTLSVDSANRTINVGVAPEEPETKMEVTNNNDIMAKTFNSDIETPKKMPPKPKPRRSKSLENLFESCSFEEDQSIEMSPISRKNRSQSVDRYLGDAPVFVAPPPPPLSELREPSETTNQNNKSTEPARNVAHVRLSGGDVFFSKGSVDSLGSGKSGAGTDHSEDETVKMELRITHSPSPKRVPLRPAPPPPSAKYINRDKEYDASGYLQPIVHDDLSVNTKNGTYSYADVPREDDDDVFHPRSRSLSLDSIQSKGSHIYESVGSKGSTLTRSNEGLTEVEGSSSKHNTLTRNKSYDLALDDDTYSSIQIATSSDDESSAYVNQNVPSPARIPPNPPPRNRLPKDRLEAGLSCLLDTPEPLSAVKSNTMKSDKSDDYIYPENFNPETDSDDDNVYSPVDFSKINSAVSSPSSQRPLSQCSSTSSGSTSTYFDMSNISNISHNTSNASSMMSEMAPHHSDTDTDTDEPNEEINKEKREKKIKNIATEIMSSEKVFVDVLHLINIDFRRAVADGCSEFDQEIIPSSMLNQILNNLPSLYNFNKTLSLDLNSRIDKWESNPKVADIFVTMGPFLKLYTSYIRDYEKTTTLLETTKETYPHFATVVKNFESSPKCAHLAINHYMLKPIQRIPQYKLLLSDYLKHLPEDHPDYDDTIKALEIVTEVANHANDGMKQGEHFQKLLEIQNSIEGQFEVIKPGRLLIKQGVLLKLSRKEMQQRNFFLFNDVLLYTTPLTMGYKLNHVLPLTGMKVSKPAQEDFANEFSIYSTQRSFSISASSPQERDEWLSALTGAIQNVMVNRRSFRRSSKRLQDQIDKVTNKPDFKLGSRAPIWIPDARVTMCMLCTSEFTVTWRRHHCRACGKVTCGSCSDNKAPLLYLKYKAVRVCDECFESLSKEFEEKGPEDTSGIEEEEELPSEATLSKTSIKSRFRTFNLKDKGNWKILAKKKPSVLREVHANDSGATMSGYLKVFKAKGKWKKMWYVLKDKVMYTYKASEDTAAMESLPLLGFQVNTFDKYHDGVQPNLVFELKHNNKSYHIFKTESPPARDKWLKAMQEAVEIGQK</sequence>
<keyword evidence="3" id="KW-0344">Guanine-nucleotide releasing factor</keyword>
<feature type="compositionally biased region" description="Basic and acidic residues" evidence="8">
    <location>
        <begin position="362"/>
        <end position="371"/>
    </location>
</feature>
<dbReference type="PANTHER" id="PTHR12673">
    <property type="entry name" value="FACIOGENITAL DYSPLASIA PROTEIN"/>
    <property type="match status" value="1"/>
</dbReference>
<keyword evidence="5" id="KW-0863">Zinc-finger</keyword>
<accession>A0A8J1T6J3</accession>
<feature type="compositionally biased region" description="Pro residues" evidence="8">
    <location>
        <begin position="88"/>
        <end position="101"/>
    </location>
</feature>
<feature type="region of interest" description="Disordered" evidence="8">
    <location>
        <begin position="571"/>
        <end position="623"/>
    </location>
</feature>
<feature type="compositionally biased region" description="Low complexity" evidence="8">
    <location>
        <begin position="263"/>
        <end position="281"/>
    </location>
</feature>
<keyword evidence="10" id="KW-1185">Reference proteome</keyword>
<dbReference type="InterPro" id="IPR001849">
    <property type="entry name" value="PH_domain"/>
</dbReference>
<feature type="compositionally biased region" description="Basic and acidic residues" evidence="8">
    <location>
        <begin position="76"/>
        <end position="87"/>
    </location>
</feature>
<comment type="subcellular location">
    <subcellularLocation>
        <location evidence="1">Cytoplasm</location>
        <location evidence="1">Cytoskeleton</location>
    </subcellularLocation>
</comment>
<dbReference type="InterPro" id="IPR011993">
    <property type="entry name" value="PH-like_dom_sf"/>
</dbReference>
<feature type="compositionally biased region" description="Basic and acidic residues" evidence="8">
    <location>
        <begin position="325"/>
        <end position="334"/>
    </location>
</feature>
<feature type="compositionally biased region" description="Basic and acidic residues" evidence="8">
    <location>
        <begin position="160"/>
        <end position="180"/>
    </location>
</feature>
<dbReference type="SMART" id="SM00233">
    <property type="entry name" value="PH"/>
    <property type="match status" value="2"/>
</dbReference>
<protein>
    <submittedName>
        <fullName evidence="9">Uncharacterized protein</fullName>
    </submittedName>
</protein>
<dbReference type="Proteomes" id="UP000749559">
    <property type="component" value="Unassembled WGS sequence"/>
</dbReference>
<dbReference type="PANTHER" id="PTHR12673:SF267">
    <property type="entry name" value="PROTEIN CBG10230"/>
    <property type="match status" value="1"/>
</dbReference>
<gene>
    <name evidence="9" type="ORF">OFUS_LOCUS10373</name>
</gene>
<dbReference type="InterPro" id="IPR035899">
    <property type="entry name" value="DBL_dom_sf"/>
</dbReference>
<dbReference type="PROSITE" id="PS50003">
    <property type="entry name" value="PH_DOMAIN"/>
    <property type="match status" value="2"/>
</dbReference>
<feature type="compositionally biased region" description="Basic and acidic residues" evidence="8">
    <location>
        <begin position="342"/>
        <end position="354"/>
    </location>
</feature>
<feature type="compositionally biased region" description="Polar residues" evidence="8">
    <location>
        <begin position="828"/>
        <end position="845"/>
    </location>
</feature>
<feature type="compositionally biased region" description="Polar residues" evidence="8">
    <location>
        <begin position="453"/>
        <end position="469"/>
    </location>
</feature>
<comment type="caution">
    <text evidence="9">The sequence shown here is derived from an EMBL/GenBank/DDBJ whole genome shotgun (WGS) entry which is preliminary data.</text>
</comment>
<reference evidence="9" key="1">
    <citation type="submission" date="2022-03" db="EMBL/GenBank/DDBJ databases">
        <authorList>
            <person name="Martin C."/>
        </authorList>
    </citation>
    <scope>NUCLEOTIDE SEQUENCE</scope>
</reference>
<evidence type="ECO:0000256" key="8">
    <source>
        <dbReference type="SAM" id="MobiDB-lite"/>
    </source>
</evidence>
<evidence type="ECO:0000256" key="4">
    <source>
        <dbReference type="ARBA" id="ARBA00022723"/>
    </source>
</evidence>
<feature type="compositionally biased region" description="Basic residues" evidence="8">
    <location>
        <begin position="475"/>
        <end position="484"/>
    </location>
</feature>
<dbReference type="Pfam" id="PF00621">
    <property type="entry name" value="RhoGEF"/>
    <property type="match status" value="1"/>
</dbReference>
<evidence type="ECO:0000256" key="3">
    <source>
        <dbReference type="ARBA" id="ARBA00022658"/>
    </source>
</evidence>
<organism evidence="9 10">
    <name type="scientific">Owenia fusiformis</name>
    <name type="common">Polychaete worm</name>
    <dbReference type="NCBI Taxonomy" id="6347"/>
    <lineage>
        <taxon>Eukaryota</taxon>
        <taxon>Metazoa</taxon>
        <taxon>Spiralia</taxon>
        <taxon>Lophotrochozoa</taxon>
        <taxon>Annelida</taxon>
        <taxon>Polychaeta</taxon>
        <taxon>Sedentaria</taxon>
        <taxon>Canalipalpata</taxon>
        <taxon>Sabellida</taxon>
        <taxon>Oweniida</taxon>
        <taxon>Oweniidae</taxon>
        <taxon>Owenia</taxon>
    </lineage>
</organism>
<dbReference type="PROSITE" id="PS50010">
    <property type="entry name" value="DH_2"/>
    <property type="match status" value="1"/>
</dbReference>
<keyword evidence="2" id="KW-0963">Cytoplasm</keyword>
<dbReference type="CDD" id="cd00160">
    <property type="entry name" value="RhoGEF"/>
    <property type="match status" value="1"/>
</dbReference>
<feature type="compositionally biased region" description="Basic and acidic residues" evidence="8">
    <location>
        <begin position="587"/>
        <end position="600"/>
    </location>
</feature>
<dbReference type="InterPro" id="IPR011011">
    <property type="entry name" value="Znf_FYVE_PHD"/>
</dbReference>
<dbReference type="PROSITE" id="PS50178">
    <property type="entry name" value="ZF_FYVE"/>
    <property type="match status" value="1"/>
</dbReference>
<feature type="region of interest" description="Disordered" evidence="8">
    <location>
        <begin position="739"/>
        <end position="770"/>
    </location>
</feature>
<feature type="compositionally biased region" description="Polar residues" evidence="8">
    <location>
        <begin position="543"/>
        <end position="553"/>
    </location>
</feature>
<dbReference type="Pfam" id="PF00169">
    <property type="entry name" value="PH"/>
    <property type="match status" value="2"/>
</dbReference>
<feature type="region of interest" description="Disordered" evidence="8">
    <location>
        <begin position="254"/>
        <end position="408"/>
    </location>
</feature>
<keyword evidence="4" id="KW-0479">Metal-binding</keyword>
<keyword evidence="6" id="KW-0862">Zinc</keyword>
<feature type="region of interest" description="Disordered" evidence="8">
    <location>
        <begin position="684"/>
        <end position="715"/>
    </location>
</feature>
<dbReference type="InterPro" id="IPR000306">
    <property type="entry name" value="Znf_FYVE"/>
</dbReference>
<feature type="region of interest" description="Disordered" evidence="8">
    <location>
        <begin position="445"/>
        <end position="489"/>
    </location>
</feature>
<evidence type="ECO:0000256" key="1">
    <source>
        <dbReference type="ARBA" id="ARBA00004245"/>
    </source>
</evidence>
<dbReference type="CDD" id="cd13389">
    <property type="entry name" value="PH1_FGD5_FGD6"/>
    <property type="match status" value="1"/>
</dbReference>
<dbReference type="Pfam" id="PF01363">
    <property type="entry name" value="FYVE"/>
    <property type="match status" value="1"/>
</dbReference>
<name>A0A8J1T6J3_OWEFU</name>
<evidence type="ECO:0000256" key="6">
    <source>
        <dbReference type="ARBA" id="ARBA00022833"/>
    </source>
</evidence>
<dbReference type="SMART" id="SM00325">
    <property type="entry name" value="RhoGEF"/>
    <property type="match status" value="1"/>
</dbReference>
<dbReference type="SUPFAM" id="SSF50729">
    <property type="entry name" value="PH domain-like"/>
    <property type="match status" value="2"/>
</dbReference>
<evidence type="ECO:0000256" key="2">
    <source>
        <dbReference type="ARBA" id="ARBA00022490"/>
    </source>
</evidence>
<feature type="region of interest" description="Disordered" evidence="8">
    <location>
        <begin position="521"/>
        <end position="556"/>
    </location>
</feature>
<dbReference type="Gene3D" id="3.30.40.10">
    <property type="entry name" value="Zinc/RING finger domain, C3HC4 (zinc finger)"/>
    <property type="match status" value="1"/>
</dbReference>
<dbReference type="EMBL" id="CAIIXF020000005">
    <property type="protein sequence ID" value="CAH1784124.1"/>
    <property type="molecule type" value="Genomic_DNA"/>
</dbReference>
<evidence type="ECO:0000256" key="7">
    <source>
        <dbReference type="ARBA" id="ARBA00023212"/>
    </source>
</evidence>
<dbReference type="InterPro" id="IPR000219">
    <property type="entry name" value="DH_dom"/>
</dbReference>
<dbReference type="SUPFAM" id="SSF57903">
    <property type="entry name" value="FYVE/PHD zinc finger"/>
    <property type="match status" value="1"/>
</dbReference>
<dbReference type="GO" id="GO:0005856">
    <property type="term" value="C:cytoskeleton"/>
    <property type="evidence" value="ECO:0007669"/>
    <property type="project" value="UniProtKB-SubCell"/>
</dbReference>
<dbReference type="SUPFAM" id="SSF48065">
    <property type="entry name" value="DBL homology domain (DH-domain)"/>
    <property type="match status" value="1"/>
</dbReference>
<dbReference type="InterPro" id="IPR017455">
    <property type="entry name" value="Znf_FYVE-rel"/>
</dbReference>
<feature type="compositionally biased region" description="Polar residues" evidence="8">
    <location>
        <begin position="691"/>
        <end position="715"/>
    </location>
</feature>
<feature type="compositionally biased region" description="Pro residues" evidence="8">
    <location>
        <begin position="15"/>
        <end position="27"/>
    </location>
</feature>
<dbReference type="Gene3D" id="2.30.29.30">
    <property type="entry name" value="Pleckstrin-homology domain (PH domain)/Phosphotyrosine-binding domain (PTB)"/>
    <property type="match status" value="2"/>
</dbReference>
<dbReference type="CDD" id="cd15743">
    <property type="entry name" value="FYVE_FGD6"/>
    <property type="match status" value="1"/>
</dbReference>
<feature type="region of interest" description="Disordered" evidence="8">
    <location>
        <begin position="790"/>
        <end position="853"/>
    </location>
</feature>
<dbReference type="SMART" id="SM00064">
    <property type="entry name" value="FYVE"/>
    <property type="match status" value="1"/>
</dbReference>
<evidence type="ECO:0000256" key="5">
    <source>
        <dbReference type="ARBA" id="ARBA00022771"/>
    </source>
</evidence>
<dbReference type="GO" id="GO:0005737">
    <property type="term" value="C:cytoplasm"/>
    <property type="evidence" value="ECO:0007669"/>
    <property type="project" value="TreeGrafter"/>
</dbReference>
<evidence type="ECO:0000313" key="10">
    <source>
        <dbReference type="Proteomes" id="UP000749559"/>
    </source>
</evidence>
<feature type="compositionally biased region" description="Pro residues" evidence="8">
    <location>
        <begin position="756"/>
        <end position="766"/>
    </location>
</feature>
<feature type="compositionally biased region" description="Polar residues" evidence="8">
    <location>
        <begin position="130"/>
        <end position="143"/>
    </location>
</feature>